<dbReference type="InterPro" id="IPR014001">
    <property type="entry name" value="Helicase_ATP-bd"/>
</dbReference>
<dbReference type="PANTHER" id="PTHR12131:SF1">
    <property type="entry name" value="ATP-DEPENDENT RNA HELICASE SUPV3L1, MITOCHONDRIAL-RELATED"/>
    <property type="match status" value="1"/>
</dbReference>
<dbReference type="STRING" id="2769.R7Q6M9"/>
<proteinExistence type="predicted"/>
<keyword evidence="8" id="KW-1185">Reference proteome</keyword>
<dbReference type="SMART" id="SM00487">
    <property type="entry name" value="DEXDc"/>
    <property type="match status" value="1"/>
</dbReference>
<organism evidence="7 8">
    <name type="scientific">Chondrus crispus</name>
    <name type="common">Carrageen Irish moss</name>
    <name type="synonym">Polymorpha crispa</name>
    <dbReference type="NCBI Taxonomy" id="2769"/>
    <lineage>
        <taxon>Eukaryota</taxon>
        <taxon>Rhodophyta</taxon>
        <taxon>Florideophyceae</taxon>
        <taxon>Rhodymeniophycidae</taxon>
        <taxon>Gigartinales</taxon>
        <taxon>Gigartinaceae</taxon>
        <taxon>Chondrus</taxon>
    </lineage>
</organism>
<dbReference type="PIRSF" id="PIRSF005198">
    <property type="entry name" value="Antiviral_helicase_SKI2"/>
    <property type="match status" value="1"/>
</dbReference>
<dbReference type="Gene3D" id="3.40.50.300">
    <property type="entry name" value="P-loop containing nucleotide triphosphate hydrolases"/>
    <property type="match status" value="2"/>
</dbReference>
<dbReference type="GeneID" id="17321739"/>
<dbReference type="SMART" id="SM00490">
    <property type="entry name" value="HELICc"/>
    <property type="match status" value="1"/>
</dbReference>
<dbReference type="OMA" id="DHVNIIM"/>
<dbReference type="GO" id="GO:0070478">
    <property type="term" value="P:nuclear-transcribed mRNA catabolic process, 3'-5' exonucleolytic nonsense-mediated decay"/>
    <property type="evidence" value="ECO:0007669"/>
    <property type="project" value="TreeGrafter"/>
</dbReference>
<keyword evidence="3" id="KW-0347">Helicase</keyword>
<dbReference type="Pfam" id="PF08148">
    <property type="entry name" value="DSHCT"/>
    <property type="match status" value="1"/>
</dbReference>
<dbReference type="GO" id="GO:0003723">
    <property type="term" value="F:RNA binding"/>
    <property type="evidence" value="ECO:0007669"/>
    <property type="project" value="InterPro"/>
</dbReference>
<keyword evidence="1" id="KW-0547">Nucleotide-binding</keyword>
<dbReference type="OrthoDB" id="64767at2759"/>
<dbReference type="PhylomeDB" id="R7Q6M9"/>
<dbReference type="GO" id="GO:0055087">
    <property type="term" value="C:Ski complex"/>
    <property type="evidence" value="ECO:0007669"/>
    <property type="project" value="TreeGrafter"/>
</dbReference>
<dbReference type="PANTHER" id="PTHR12131">
    <property type="entry name" value="ATP-DEPENDENT RNA AND DNA HELICASE"/>
    <property type="match status" value="1"/>
</dbReference>
<dbReference type="InterPro" id="IPR027417">
    <property type="entry name" value="P-loop_NTPase"/>
</dbReference>
<dbReference type="InterPro" id="IPR050699">
    <property type="entry name" value="RNA-DNA_Helicase"/>
</dbReference>
<dbReference type="SUPFAM" id="SSF52540">
    <property type="entry name" value="P-loop containing nucleoside triphosphate hydrolases"/>
    <property type="match status" value="1"/>
</dbReference>
<dbReference type="SMART" id="SM01142">
    <property type="entry name" value="DSHCT"/>
    <property type="match status" value="1"/>
</dbReference>
<dbReference type="InterPro" id="IPR012961">
    <property type="entry name" value="Ski2/MTR4_C"/>
</dbReference>
<dbReference type="InterPro" id="IPR016438">
    <property type="entry name" value="SKI2-like"/>
</dbReference>
<dbReference type="AlphaFoldDB" id="R7Q6M9"/>
<dbReference type="PROSITE" id="PS51194">
    <property type="entry name" value="HELICASE_CTER"/>
    <property type="match status" value="1"/>
</dbReference>
<evidence type="ECO:0000256" key="4">
    <source>
        <dbReference type="ARBA" id="ARBA00022840"/>
    </source>
</evidence>
<protein>
    <submittedName>
        <fullName evidence="7">Superkiller viralicidic activity 2-like W</fullName>
    </submittedName>
</protein>
<evidence type="ECO:0000256" key="2">
    <source>
        <dbReference type="ARBA" id="ARBA00022801"/>
    </source>
</evidence>
<dbReference type="Pfam" id="PF00270">
    <property type="entry name" value="DEAD"/>
    <property type="match status" value="1"/>
</dbReference>
<dbReference type="Gramene" id="CDF34202">
    <property type="protein sequence ID" value="CDF34202"/>
    <property type="gene ID" value="CHC_T00010115001"/>
</dbReference>
<name>R7Q6M9_CHOCR</name>
<evidence type="ECO:0000259" key="6">
    <source>
        <dbReference type="PROSITE" id="PS51194"/>
    </source>
</evidence>
<dbReference type="KEGG" id="ccp:CHC_T00010115001"/>
<evidence type="ECO:0000256" key="1">
    <source>
        <dbReference type="ARBA" id="ARBA00022741"/>
    </source>
</evidence>
<dbReference type="GO" id="GO:0003724">
    <property type="term" value="F:RNA helicase activity"/>
    <property type="evidence" value="ECO:0007669"/>
    <property type="project" value="InterPro"/>
</dbReference>
<evidence type="ECO:0000256" key="3">
    <source>
        <dbReference type="ARBA" id="ARBA00022806"/>
    </source>
</evidence>
<keyword evidence="4" id="KW-0067">ATP-binding</keyword>
<dbReference type="GO" id="GO:0005524">
    <property type="term" value="F:ATP binding"/>
    <property type="evidence" value="ECO:0007669"/>
    <property type="project" value="UniProtKB-KW"/>
</dbReference>
<dbReference type="PROSITE" id="PS51192">
    <property type="entry name" value="HELICASE_ATP_BIND_1"/>
    <property type="match status" value="1"/>
</dbReference>
<dbReference type="Pfam" id="PF00271">
    <property type="entry name" value="Helicase_C"/>
    <property type="match status" value="1"/>
</dbReference>
<dbReference type="EMBL" id="HG001677">
    <property type="protein sequence ID" value="CDF34202.1"/>
    <property type="molecule type" value="Genomic_DNA"/>
</dbReference>
<feature type="domain" description="Helicase C-terminal" evidence="6">
    <location>
        <begin position="522"/>
        <end position="726"/>
    </location>
</feature>
<dbReference type="InterPro" id="IPR011545">
    <property type="entry name" value="DEAD/DEAH_box_helicase_dom"/>
</dbReference>
<dbReference type="CDD" id="cd18795">
    <property type="entry name" value="SF2_C_Ski2"/>
    <property type="match status" value="1"/>
</dbReference>
<feature type="domain" description="Helicase ATP-binding" evidence="5">
    <location>
        <begin position="303"/>
        <end position="459"/>
    </location>
</feature>
<accession>R7Q6M9</accession>
<dbReference type="GO" id="GO:0016787">
    <property type="term" value="F:hydrolase activity"/>
    <property type="evidence" value="ECO:0007669"/>
    <property type="project" value="UniProtKB-KW"/>
</dbReference>
<keyword evidence="2" id="KW-0378">Hydrolase</keyword>
<gene>
    <name evidence="7" type="ORF">CHC_T00010115001</name>
</gene>
<evidence type="ECO:0000259" key="5">
    <source>
        <dbReference type="PROSITE" id="PS51192"/>
    </source>
</evidence>
<sequence>MFTPASAPSHAIELESDSIVGRSSPLADLQYVAQPISEGHGTVRRPLAHAVPFVLSQREVVAGLARDGATVLRPIEKEGRERKKGKAHSDAALAKEVQEMVRAMLGEGTKPVQDGSLPEETTASEAAHSLNIHSLGENEHAISHGAEAAEDVRGGAGDERIGLDAFLSPADISLKQNVFNLSTVFDPRSLNDVELFGVSEEESEAEEEVDNGAVSRKLAALTANQQSMEDVNEELDNLLGLRYEPGRVAAGRTKRPRSGTRNAVDDNPWAAEDKLDVSDFAQLVPDMAIEYPFNLDVFQRRAVFRLERDENVFVAAHTSAGKTVVAEYAIALARQRNTKVVYTSPIKTLSNQKFRDFTQRFGDVGIITGDISINPEASCLVMTTEILRSMLYKGADLVRDLSHVIFDECHWLNDPERGVVWEEAIILLPQHVNIVMLSATVPNAMEFAKWVGRTRQKPIYVIHTRKRPVPLSHQLFVKGDVYPLFDSSEGRFLDANFRRGVNHHKEKTKNSNIRFGGGRNHAWMQIIKYLQKRDLDPAIFFCFSKRKCDEAAEQLHTQDLTAGATDKTQIHLFYQSAIARLSPTDRNVPQIARHREMLKRGVGVHHAGVLPIIKEITEVLFQQGLIRVLFATETFAMGVNMPARTVVFTAIHKYDNQGHRLLEPGEYIQMAGRAGRRGLDDVGTVLLFPTTADFPVQSDVKTVLTGVPKPLRSQFRLTYNMILNLLRIDELRVEDVMARSFSEAPAGRASGTVKKLLVKGNERLNQMQTMSVGVERYRSLYEVSTRINVLCQRISVTLTSNAKNSTTAAFGVGRVVLVRASDETLRLGVIIKAPFSGRAKGGLSLKKPSLGLRTGFQPGKRDSGKIQIKVLVLCGGPAARREDCPLFQHNIDVVDLKNKSTQFNAGGLIVQIQDLDYTGIVGLSSLKIEVDEKGLVPIRGDPDPVALSSTAEALRTIASDEANWNALPQLHPVTDLGLQSLDIVEQWDERKRCVWILNEMVTDLLKGGAMFDLEKEFKFLSQASKLQEKLELLKIATSDESLHLMPDYKQRIEVLGKLGYIDGTSVRLKGRAACEVNTCDSLILTELVFEKVLQKLSAVDLAAILCSLVFQGKVGGNETSYTQIDSVREQSEELYQGCQSMLGVLASLGSAQSDSGLAVSPYEFARSSANFGFTIGVRGWASGKTFAEICSVIEGEVPEGTIVRTIVRLCELLRETKNVGRVIGDPDLQAKAEEAMQLVRRDVIFAASLYVQ</sequence>
<dbReference type="RefSeq" id="XP_005714021.1">
    <property type="nucleotide sequence ID" value="XM_005713964.1"/>
</dbReference>
<reference evidence="8" key="1">
    <citation type="journal article" date="2013" name="Proc. Natl. Acad. Sci. U.S.A.">
        <title>Genome structure and metabolic features in the red seaweed Chondrus crispus shed light on evolution of the Archaeplastida.</title>
        <authorList>
            <person name="Collen J."/>
            <person name="Porcel B."/>
            <person name="Carre W."/>
            <person name="Ball S.G."/>
            <person name="Chaparro C."/>
            <person name="Tonon T."/>
            <person name="Barbeyron T."/>
            <person name="Michel G."/>
            <person name="Noel B."/>
            <person name="Valentin K."/>
            <person name="Elias M."/>
            <person name="Artiguenave F."/>
            <person name="Arun A."/>
            <person name="Aury J.M."/>
            <person name="Barbosa-Neto J.F."/>
            <person name="Bothwell J.H."/>
            <person name="Bouget F.Y."/>
            <person name="Brillet L."/>
            <person name="Cabello-Hurtado F."/>
            <person name="Capella-Gutierrez S."/>
            <person name="Charrier B."/>
            <person name="Cladiere L."/>
            <person name="Cock J.M."/>
            <person name="Coelho S.M."/>
            <person name="Colleoni C."/>
            <person name="Czjzek M."/>
            <person name="Da Silva C."/>
            <person name="Delage L."/>
            <person name="Denoeud F."/>
            <person name="Deschamps P."/>
            <person name="Dittami S.M."/>
            <person name="Gabaldon T."/>
            <person name="Gachon C.M."/>
            <person name="Groisillier A."/>
            <person name="Herve C."/>
            <person name="Jabbari K."/>
            <person name="Katinka M."/>
            <person name="Kloareg B."/>
            <person name="Kowalczyk N."/>
            <person name="Labadie K."/>
            <person name="Leblanc C."/>
            <person name="Lopez P.J."/>
            <person name="McLachlan D.H."/>
            <person name="Meslet-Cladiere L."/>
            <person name="Moustafa A."/>
            <person name="Nehr Z."/>
            <person name="Nyvall Collen P."/>
            <person name="Panaud O."/>
            <person name="Partensky F."/>
            <person name="Poulain J."/>
            <person name="Rensing S.A."/>
            <person name="Rousvoal S."/>
            <person name="Samson G."/>
            <person name="Symeonidi A."/>
            <person name="Weissenbach J."/>
            <person name="Zambounis A."/>
            <person name="Wincker P."/>
            <person name="Boyen C."/>
        </authorList>
    </citation>
    <scope>NUCLEOTIDE SEQUENCE [LARGE SCALE GENOMIC DNA]</scope>
    <source>
        <strain evidence="8">cv. Stackhouse</strain>
    </source>
</reference>
<evidence type="ECO:0000313" key="8">
    <source>
        <dbReference type="Proteomes" id="UP000012073"/>
    </source>
</evidence>
<dbReference type="Gene3D" id="1.10.3380.30">
    <property type="match status" value="2"/>
</dbReference>
<dbReference type="FunFam" id="3.40.50.300:FF:000354">
    <property type="entry name" value="ATP-dependent RNA helicase SKI2"/>
    <property type="match status" value="1"/>
</dbReference>
<evidence type="ECO:0000313" key="7">
    <source>
        <dbReference type="EMBL" id="CDF34202.1"/>
    </source>
</evidence>
<dbReference type="Proteomes" id="UP000012073">
    <property type="component" value="Unassembled WGS sequence"/>
</dbReference>
<dbReference type="InterPro" id="IPR001650">
    <property type="entry name" value="Helicase_C-like"/>
</dbReference>